<protein>
    <submittedName>
        <fullName evidence="2">Uncharacterized protein</fullName>
    </submittedName>
</protein>
<keyword evidence="3" id="KW-1185">Reference proteome</keyword>
<evidence type="ECO:0000256" key="1">
    <source>
        <dbReference type="SAM" id="MobiDB-lite"/>
    </source>
</evidence>
<comment type="caution">
    <text evidence="2">The sequence shown here is derived from an EMBL/GenBank/DDBJ whole genome shotgun (WGS) entry which is preliminary data.</text>
</comment>
<feature type="region of interest" description="Disordered" evidence="1">
    <location>
        <begin position="89"/>
        <end position="108"/>
    </location>
</feature>
<feature type="compositionally biased region" description="Polar residues" evidence="1">
    <location>
        <begin position="89"/>
        <end position="98"/>
    </location>
</feature>
<dbReference type="GeneID" id="93590198"/>
<gene>
    <name evidence="2" type="ORF">DFL_007887</name>
</gene>
<reference evidence="2 3" key="1">
    <citation type="submission" date="2019-01" db="EMBL/GenBank/DDBJ databases">
        <title>Intercellular communication is required for trap formation in the nematode-trapping fungus Duddingtonia flagrans.</title>
        <authorList>
            <person name="Youssar L."/>
            <person name="Wernet V."/>
            <person name="Hensel N."/>
            <person name="Hildebrandt H.-G."/>
            <person name="Fischer R."/>
        </authorList>
    </citation>
    <scope>NUCLEOTIDE SEQUENCE [LARGE SCALE GENOMIC DNA]</scope>
    <source>
        <strain evidence="2 3">CBS H-5679</strain>
    </source>
</reference>
<dbReference type="Proteomes" id="UP000283090">
    <property type="component" value="Unassembled WGS sequence"/>
</dbReference>
<dbReference type="AlphaFoldDB" id="A0A436ZX12"/>
<feature type="compositionally biased region" description="Basic residues" evidence="1">
    <location>
        <begin position="155"/>
        <end position="165"/>
    </location>
</feature>
<dbReference type="RefSeq" id="XP_067489044.1">
    <property type="nucleotide sequence ID" value="XM_067637536.1"/>
</dbReference>
<organism evidence="2 3">
    <name type="scientific">Arthrobotrys flagrans</name>
    <name type="common">Nematode-trapping fungus</name>
    <name type="synonym">Trichothecium flagrans</name>
    <dbReference type="NCBI Taxonomy" id="97331"/>
    <lineage>
        <taxon>Eukaryota</taxon>
        <taxon>Fungi</taxon>
        <taxon>Dikarya</taxon>
        <taxon>Ascomycota</taxon>
        <taxon>Pezizomycotina</taxon>
        <taxon>Orbiliomycetes</taxon>
        <taxon>Orbiliales</taxon>
        <taxon>Orbiliaceae</taxon>
        <taxon>Arthrobotrys</taxon>
    </lineage>
</organism>
<evidence type="ECO:0000313" key="3">
    <source>
        <dbReference type="Proteomes" id="UP000283090"/>
    </source>
</evidence>
<sequence length="491" mass="54813">MSALGLAEELLDIFVLNKSDLRTLGVGPNFGNLPFEEGEEVLRGCLMAYKQKFSEDYNGISEIDLNILRIRAYNLSMRISIQISEGSSSMALSQQQPENGDHSPSIPAPAEQLQFSEVSAPQEHSPSLDFNGNPAVALFGAQIEVTMKHSEKVRANRKLKAKRKRSYEEERPSSKRSKAPALVNEPAQLPQKLAMPKLQGNFQTQGYFSIPSVQQQVSTPGYFSELQQEAQGPYYGFITTQPQEPVQVWQYVDILPLQDQTHPSKRVKSDNLQFSGQMQYFACPSTCSSQMLQDIATMPLPSPDEQYRGQRKHFADLSHMFSLPTLQYSRARQLPLKQLANGKSNMSMDPYYMPKFSPGPSEYDRLHQAALRTAKAGPSRDAVNRYPQDPYPPVDPLYSQDMCTYQNLTVNEPSYQLDVAPAYAQAPLNSEALFYGDANQLAPHITNDLVQPMPNVQTTMLSSMKGMPLVYGDNVAWVYPGFNSPAESGSL</sequence>
<evidence type="ECO:0000313" key="2">
    <source>
        <dbReference type="EMBL" id="RVD83500.1"/>
    </source>
</evidence>
<proteinExistence type="predicted"/>
<name>A0A436ZX12_ARTFL</name>
<feature type="region of interest" description="Disordered" evidence="1">
    <location>
        <begin position="150"/>
        <end position="181"/>
    </location>
</feature>
<dbReference type="VEuPathDB" id="FungiDB:DFL_007887"/>
<accession>A0A436ZX12</accession>
<dbReference type="EMBL" id="SAEB01000009">
    <property type="protein sequence ID" value="RVD83500.1"/>
    <property type="molecule type" value="Genomic_DNA"/>
</dbReference>